<evidence type="ECO:0000313" key="7">
    <source>
        <dbReference type="EMBL" id="KAJ5382193.1"/>
    </source>
</evidence>
<reference evidence="7" key="2">
    <citation type="journal article" date="2023" name="IMA Fungus">
        <title>Comparative genomic study of the Penicillium genus elucidates a diverse pangenome and 15 lateral gene transfer events.</title>
        <authorList>
            <person name="Petersen C."/>
            <person name="Sorensen T."/>
            <person name="Nielsen M.R."/>
            <person name="Sondergaard T.E."/>
            <person name="Sorensen J.L."/>
            <person name="Fitzpatrick D.A."/>
            <person name="Frisvad J.C."/>
            <person name="Nielsen K.L."/>
        </authorList>
    </citation>
    <scope>NUCLEOTIDE SEQUENCE</scope>
    <source>
        <strain evidence="7">IBT 3081</strain>
    </source>
</reference>
<evidence type="ECO:0000256" key="3">
    <source>
        <dbReference type="ARBA" id="ARBA00022989"/>
    </source>
</evidence>
<sequence>MKAMSPTTSSYSVVALEGGHATNTIPEDIPGTRLLVDENITHLVYLPRPSKSPNDPLNWGRMRKYTSMFIVCFWVMLLGGATLSPAVTYGPLIHEMDVTVNFLNIAAALALLLLGLGNLVFNPLALRFGRRPVYLASALISMAASIIAASSKSKGAYMAARVLLGFGAAPFEQLPALTIDDQFFIHRRGFGLSLYTCALNLGSFLGPVASGFVTDTMGWRWVHWWYAIFLGLAAVLIFLFLEETGFDRHLHNTGPNIETDVHASEQSKTYFQRINLFTSLDNPLGFFSLVLGPFKMLREPIVWWCGIIYGFAVAWLTIMAYEASTVFATYGFSPAAIGLANIAPLVGACLSLYVGGAGTDHFMVWKARRNNGVMEAESRIYSVLIAGPIMCSGLILYGVGAAHHLHWMGPVVGMAMIGSALPISAEVTLGYASESYPSLAGEATTALVCIRNVIGAGMTFGIGPWIERSGLQNTFVTVGVLAFVVFYTGIFFIWKGKTCRRMGAKRYYQMLRGNSN</sequence>
<feature type="transmembrane region" description="Helical" evidence="5">
    <location>
        <begin position="156"/>
        <end position="177"/>
    </location>
</feature>
<dbReference type="Proteomes" id="UP001147752">
    <property type="component" value="Unassembled WGS sequence"/>
</dbReference>
<protein>
    <recommendedName>
        <fullName evidence="6">Major facilitator superfamily (MFS) profile domain-containing protein</fullName>
    </recommendedName>
</protein>
<dbReference type="OrthoDB" id="5215911at2759"/>
<feature type="transmembrane region" description="Helical" evidence="5">
    <location>
        <begin position="221"/>
        <end position="241"/>
    </location>
</feature>
<comment type="subcellular location">
    <subcellularLocation>
        <location evidence="1">Membrane</location>
        <topology evidence="1">Multi-pass membrane protein</topology>
    </subcellularLocation>
</comment>
<dbReference type="GO" id="GO:0005886">
    <property type="term" value="C:plasma membrane"/>
    <property type="evidence" value="ECO:0007669"/>
    <property type="project" value="TreeGrafter"/>
</dbReference>
<dbReference type="GO" id="GO:0022857">
    <property type="term" value="F:transmembrane transporter activity"/>
    <property type="evidence" value="ECO:0007669"/>
    <property type="project" value="InterPro"/>
</dbReference>
<evidence type="ECO:0000256" key="2">
    <source>
        <dbReference type="ARBA" id="ARBA00022692"/>
    </source>
</evidence>
<feature type="transmembrane region" description="Helical" evidence="5">
    <location>
        <begin position="301"/>
        <end position="323"/>
    </location>
</feature>
<dbReference type="InterPro" id="IPR036259">
    <property type="entry name" value="MFS_trans_sf"/>
</dbReference>
<dbReference type="InterPro" id="IPR011701">
    <property type="entry name" value="MFS"/>
</dbReference>
<feature type="transmembrane region" description="Helical" evidence="5">
    <location>
        <begin position="411"/>
        <end position="432"/>
    </location>
</feature>
<feature type="transmembrane region" description="Helical" evidence="5">
    <location>
        <begin position="189"/>
        <end position="209"/>
    </location>
</feature>
<dbReference type="PANTHER" id="PTHR23502">
    <property type="entry name" value="MAJOR FACILITATOR SUPERFAMILY"/>
    <property type="match status" value="1"/>
</dbReference>
<accession>A0A9W9VHA9</accession>
<evidence type="ECO:0000256" key="4">
    <source>
        <dbReference type="ARBA" id="ARBA00023136"/>
    </source>
</evidence>
<evidence type="ECO:0000256" key="1">
    <source>
        <dbReference type="ARBA" id="ARBA00004141"/>
    </source>
</evidence>
<dbReference type="AlphaFoldDB" id="A0A9W9VHA9"/>
<reference evidence="7" key="1">
    <citation type="submission" date="2022-12" db="EMBL/GenBank/DDBJ databases">
        <authorList>
            <person name="Petersen C."/>
        </authorList>
    </citation>
    <scope>NUCLEOTIDE SEQUENCE</scope>
    <source>
        <strain evidence="7">IBT 3081</strain>
    </source>
</reference>
<dbReference type="PANTHER" id="PTHR23502:SF34">
    <property type="entry name" value="PROTEIN HOL1"/>
    <property type="match status" value="1"/>
</dbReference>
<dbReference type="InterPro" id="IPR020846">
    <property type="entry name" value="MFS_dom"/>
</dbReference>
<dbReference type="PROSITE" id="PS50850">
    <property type="entry name" value="MFS"/>
    <property type="match status" value="1"/>
</dbReference>
<feature type="transmembrane region" description="Helical" evidence="5">
    <location>
        <begin position="102"/>
        <end position="121"/>
    </location>
</feature>
<dbReference type="GeneID" id="81457017"/>
<dbReference type="Pfam" id="PF07690">
    <property type="entry name" value="MFS_1"/>
    <property type="match status" value="1"/>
</dbReference>
<feature type="transmembrane region" description="Helical" evidence="5">
    <location>
        <begin position="133"/>
        <end position="150"/>
    </location>
</feature>
<name>A0A9W9VHA9_9EURO</name>
<gene>
    <name evidence="7" type="ORF">N7517_000104</name>
</gene>
<evidence type="ECO:0000256" key="5">
    <source>
        <dbReference type="SAM" id="Phobius"/>
    </source>
</evidence>
<organism evidence="7 8">
    <name type="scientific">Penicillium concentricum</name>
    <dbReference type="NCBI Taxonomy" id="293559"/>
    <lineage>
        <taxon>Eukaryota</taxon>
        <taxon>Fungi</taxon>
        <taxon>Dikarya</taxon>
        <taxon>Ascomycota</taxon>
        <taxon>Pezizomycotina</taxon>
        <taxon>Eurotiomycetes</taxon>
        <taxon>Eurotiomycetidae</taxon>
        <taxon>Eurotiales</taxon>
        <taxon>Aspergillaceae</taxon>
        <taxon>Penicillium</taxon>
    </lineage>
</organism>
<feature type="transmembrane region" description="Helical" evidence="5">
    <location>
        <begin position="380"/>
        <end position="399"/>
    </location>
</feature>
<dbReference type="Gene3D" id="1.20.1250.20">
    <property type="entry name" value="MFS general substrate transporter like domains"/>
    <property type="match status" value="1"/>
</dbReference>
<dbReference type="RefSeq" id="XP_056581969.1">
    <property type="nucleotide sequence ID" value="XM_056717834.1"/>
</dbReference>
<evidence type="ECO:0000313" key="8">
    <source>
        <dbReference type="Proteomes" id="UP001147752"/>
    </source>
</evidence>
<feature type="domain" description="Major facilitator superfamily (MFS) profile" evidence="6">
    <location>
        <begin position="67"/>
        <end position="497"/>
    </location>
</feature>
<keyword evidence="2 5" id="KW-0812">Transmembrane</keyword>
<proteinExistence type="predicted"/>
<keyword evidence="4 5" id="KW-0472">Membrane</keyword>
<dbReference type="SUPFAM" id="SSF103473">
    <property type="entry name" value="MFS general substrate transporter"/>
    <property type="match status" value="1"/>
</dbReference>
<keyword evidence="8" id="KW-1185">Reference proteome</keyword>
<feature type="transmembrane region" description="Helical" evidence="5">
    <location>
        <begin position="68"/>
        <end position="90"/>
    </location>
</feature>
<feature type="transmembrane region" description="Helical" evidence="5">
    <location>
        <begin position="335"/>
        <end position="359"/>
    </location>
</feature>
<comment type="caution">
    <text evidence="7">The sequence shown here is derived from an EMBL/GenBank/DDBJ whole genome shotgun (WGS) entry which is preliminary data.</text>
</comment>
<dbReference type="EMBL" id="JAPZBT010000001">
    <property type="protein sequence ID" value="KAJ5382193.1"/>
    <property type="molecule type" value="Genomic_DNA"/>
</dbReference>
<feature type="transmembrane region" description="Helical" evidence="5">
    <location>
        <begin position="475"/>
        <end position="494"/>
    </location>
</feature>
<keyword evidence="3 5" id="KW-1133">Transmembrane helix</keyword>
<evidence type="ECO:0000259" key="6">
    <source>
        <dbReference type="PROSITE" id="PS50850"/>
    </source>
</evidence>
<feature type="transmembrane region" description="Helical" evidence="5">
    <location>
        <begin position="444"/>
        <end position="463"/>
    </location>
</feature>